<evidence type="ECO:0000256" key="3">
    <source>
        <dbReference type="ARBA" id="ARBA00022723"/>
    </source>
</evidence>
<gene>
    <name evidence="9" type="ORF">N7476_008495</name>
</gene>
<dbReference type="GO" id="GO:0046872">
    <property type="term" value="F:metal ion binding"/>
    <property type="evidence" value="ECO:0007669"/>
    <property type="project" value="UniProtKB-KW"/>
</dbReference>
<evidence type="ECO:0000256" key="2">
    <source>
        <dbReference type="ARBA" id="ARBA00022487"/>
    </source>
</evidence>
<feature type="chain" id="PRO_5041018525" description="Carboxylic ester hydrolase" evidence="8">
    <location>
        <begin position="25"/>
        <end position="544"/>
    </location>
</feature>
<reference evidence="9" key="2">
    <citation type="journal article" date="2023" name="IMA Fungus">
        <title>Comparative genomic study of the Penicillium genus elucidates a diverse pangenome and 15 lateral gene transfer events.</title>
        <authorList>
            <person name="Petersen C."/>
            <person name="Sorensen T."/>
            <person name="Nielsen M.R."/>
            <person name="Sondergaard T.E."/>
            <person name="Sorensen J.L."/>
            <person name="Fitzpatrick D.A."/>
            <person name="Frisvad J.C."/>
            <person name="Nielsen K.L."/>
        </authorList>
    </citation>
    <scope>NUCLEOTIDE SEQUENCE</scope>
    <source>
        <strain evidence="9">IBT 21472</strain>
    </source>
</reference>
<evidence type="ECO:0000256" key="4">
    <source>
        <dbReference type="ARBA" id="ARBA00022729"/>
    </source>
</evidence>
<keyword evidence="4 8" id="KW-0732">Signal</keyword>
<evidence type="ECO:0000256" key="7">
    <source>
        <dbReference type="ARBA" id="ARBA00023157"/>
    </source>
</evidence>
<evidence type="ECO:0000313" key="10">
    <source>
        <dbReference type="Proteomes" id="UP001147746"/>
    </source>
</evidence>
<dbReference type="EMBL" id="JAPZBO010000008">
    <property type="protein sequence ID" value="KAJ5307839.1"/>
    <property type="molecule type" value="Genomic_DNA"/>
</dbReference>
<proteinExistence type="inferred from homology"/>
<dbReference type="InterPro" id="IPR029058">
    <property type="entry name" value="AB_hydrolase_fold"/>
</dbReference>
<dbReference type="PANTHER" id="PTHR33938:SF8">
    <property type="entry name" value="CARBOXYLIC ESTER HYDROLASE"/>
    <property type="match status" value="1"/>
</dbReference>
<comment type="caution">
    <text evidence="9">The sequence shown here is derived from an EMBL/GenBank/DDBJ whole genome shotgun (WGS) entry which is preliminary data.</text>
</comment>
<dbReference type="EC" id="3.1.1.-" evidence="8"/>
<keyword evidence="3" id="KW-0479">Metal-binding</keyword>
<dbReference type="Proteomes" id="UP001147746">
    <property type="component" value="Unassembled WGS sequence"/>
</dbReference>
<evidence type="ECO:0000256" key="1">
    <source>
        <dbReference type="ARBA" id="ARBA00006249"/>
    </source>
</evidence>
<dbReference type="AlphaFoldDB" id="A0A9W9PUV0"/>
<evidence type="ECO:0000256" key="8">
    <source>
        <dbReference type="RuleBase" id="RU361238"/>
    </source>
</evidence>
<dbReference type="Pfam" id="PF07519">
    <property type="entry name" value="Tannase"/>
    <property type="match status" value="1"/>
</dbReference>
<keyword evidence="2" id="KW-0719">Serine esterase</keyword>
<comment type="similarity">
    <text evidence="1 8">Belongs to the tannase family.</text>
</comment>
<dbReference type="GO" id="GO:0030600">
    <property type="term" value="F:feruloyl esterase activity"/>
    <property type="evidence" value="ECO:0007669"/>
    <property type="project" value="UniProtKB-ARBA"/>
</dbReference>
<dbReference type="InterPro" id="IPR011118">
    <property type="entry name" value="Tannase/feruloyl_esterase"/>
</dbReference>
<keyword evidence="10" id="KW-1185">Reference proteome</keyword>
<dbReference type="GO" id="GO:0017000">
    <property type="term" value="P:antibiotic biosynthetic process"/>
    <property type="evidence" value="ECO:0007669"/>
    <property type="project" value="UniProtKB-ARBA"/>
</dbReference>
<dbReference type="GO" id="GO:0072330">
    <property type="term" value="P:monocarboxylic acid biosynthetic process"/>
    <property type="evidence" value="ECO:0007669"/>
    <property type="project" value="UniProtKB-ARBA"/>
</dbReference>
<organism evidence="9 10">
    <name type="scientific">Penicillium atrosanguineum</name>
    <dbReference type="NCBI Taxonomy" id="1132637"/>
    <lineage>
        <taxon>Eukaryota</taxon>
        <taxon>Fungi</taxon>
        <taxon>Dikarya</taxon>
        <taxon>Ascomycota</taxon>
        <taxon>Pezizomycotina</taxon>
        <taxon>Eurotiomycetes</taxon>
        <taxon>Eurotiomycetidae</taxon>
        <taxon>Eurotiales</taxon>
        <taxon>Aspergillaceae</taxon>
        <taxon>Penicillium</taxon>
    </lineage>
</organism>
<sequence>MVSWISTSISTIMALSGLAQGVLGAGASSCTVSTFSSLTLSNINITNLNVTAVYNYNGANSSSTGGTGGVGMISASTGSTAPTVNICLVYMTYTHPGQNDVVNTWIGLPLEASDWNSRFLMDGGGGWVAGGEDVILEPLMSGYSSSSTDGGHNTTASTADWGLTSEGNTNWPALWDFASVALVEAAVLGKKATETYYGSAPKYSYWNGCSTGGRQGHVMAQQHPDLFDGIVGGAPAINWDKFIPSEFWSPFMAQLLDTQPPLCVLDAFTDAAIEACDMLDGVKDKIISYPGQCHFKASSMIGRTVNCSDPSGTITITKAMTKLADAYWEGPRSAEGRFEWHGFHYDSDMSGMLTTNCTSLHNCTVIPFSISDDWMKVFLARNSSLNTDSLTRLDYDRLFRQSVNQYASVIGTESPDLTEMKLAGTKMIAWHGISDPLIPANGTVDYYTRAMKFDPDVAEYYRFFLAPGVGHCGGGTGFDPSDTVFDTLRAWVENGTVPDTLKGIATAIGHSTSSTTRTGHLCPYPKVFTYTSGDPNKASSFTCV</sequence>
<keyword evidence="5 8" id="KW-0378">Hydrolase</keyword>
<evidence type="ECO:0000256" key="5">
    <source>
        <dbReference type="ARBA" id="ARBA00022801"/>
    </source>
</evidence>
<evidence type="ECO:0000313" key="9">
    <source>
        <dbReference type="EMBL" id="KAJ5307839.1"/>
    </source>
</evidence>
<dbReference type="SUPFAM" id="SSF53474">
    <property type="entry name" value="alpha/beta-Hydrolases"/>
    <property type="match status" value="1"/>
</dbReference>
<name>A0A9W9PUV0_9EURO</name>
<dbReference type="PANTHER" id="PTHR33938">
    <property type="entry name" value="FERULOYL ESTERASE B-RELATED"/>
    <property type="match status" value="1"/>
</dbReference>
<feature type="signal peptide" evidence="8">
    <location>
        <begin position="1"/>
        <end position="24"/>
    </location>
</feature>
<keyword evidence="6" id="KW-0106">Calcium</keyword>
<keyword evidence="7" id="KW-1015">Disulfide bond</keyword>
<accession>A0A9W9PUV0</accession>
<protein>
    <recommendedName>
        <fullName evidence="8">Carboxylic ester hydrolase</fullName>
        <ecNumber evidence="8">3.1.1.-</ecNumber>
    </recommendedName>
</protein>
<evidence type="ECO:0000256" key="6">
    <source>
        <dbReference type="ARBA" id="ARBA00022837"/>
    </source>
</evidence>
<reference evidence="9" key="1">
    <citation type="submission" date="2022-12" db="EMBL/GenBank/DDBJ databases">
        <authorList>
            <person name="Petersen C."/>
        </authorList>
    </citation>
    <scope>NUCLEOTIDE SEQUENCE</scope>
    <source>
        <strain evidence="9">IBT 21472</strain>
    </source>
</reference>